<dbReference type="SUPFAM" id="SSF50022">
    <property type="entry name" value="ISP domain"/>
    <property type="match status" value="1"/>
</dbReference>
<protein>
    <recommendedName>
        <fullName evidence="3">Rieske domain-containing protein</fullName>
    </recommendedName>
</protein>
<name>A0ABW5YNF5_9FLAO</name>
<gene>
    <name evidence="1" type="ORF">ACFS5J_10805</name>
</gene>
<evidence type="ECO:0000313" key="1">
    <source>
        <dbReference type="EMBL" id="MFD2892500.1"/>
    </source>
</evidence>
<dbReference type="InterPro" id="IPR036922">
    <property type="entry name" value="Rieske_2Fe-2S_sf"/>
</dbReference>
<keyword evidence="2" id="KW-1185">Reference proteome</keyword>
<proteinExistence type="predicted"/>
<evidence type="ECO:0000313" key="2">
    <source>
        <dbReference type="Proteomes" id="UP001597534"/>
    </source>
</evidence>
<evidence type="ECO:0008006" key="3">
    <source>
        <dbReference type="Google" id="ProtNLM"/>
    </source>
</evidence>
<dbReference type="EMBL" id="JBHUPC010000013">
    <property type="protein sequence ID" value="MFD2892500.1"/>
    <property type="molecule type" value="Genomic_DNA"/>
</dbReference>
<dbReference type="Gene3D" id="2.102.10.10">
    <property type="entry name" value="Rieske [2Fe-2S] iron-sulphur domain"/>
    <property type="match status" value="1"/>
</dbReference>
<reference evidence="2" key="1">
    <citation type="journal article" date="2019" name="Int. J. Syst. Evol. Microbiol.">
        <title>The Global Catalogue of Microorganisms (GCM) 10K type strain sequencing project: providing services to taxonomists for standard genome sequencing and annotation.</title>
        <authorList>
            <consortium name="The Broad Institute Genomics Platform"/>
            <consortium name="The Broad Institute Genome Sequencing Center for Infectious Disease"/>
            <person name="Wu L."/>
            <person name="Ma J."/>
        </authorList>
    </citation>
    <scope>NUCLEOTIDE SEQUENCE [LARGE SCALE GENOMIC DNA]</scope>
    <source>
        <strain evidence="2">KCTC 22671</strain>
    </source>
</reference>
<dbReference type="Proteomes" id="UP001597534">
    <property type="component" value="Unassembled WGS sequence"/>
</dbReference>
<sequence length="143" mass="16028">MKKILFLSFCFIFILGCSKDSVNNNNPYLPTYRFSSSTINLNFPSYSQLLYAGNAIEYYEVGVGISSKIFVLNTGSGYLAFDATCPNQAITSCSTMELNGIKAVCPCDEVEYSLYSGQAPNQQYPMLQYRVQIIDDTHIKVYN</sequence>
<comment type="caution">
    <text evidence="1">The sequence shown here is derived from an EMBL/GenBank/DDBJ whole genome shotgun (WGS) entry which is preliminary data.</text>
</comment>
<organism evidence="1 2">
    <name type="scientific">Flavobacterium chuncheonense</name>
    <dbReference type="NCBI Taxonomy" id="2026653"/>
    <lineage>
        <taxon>Bacteria</taxon>
        <taxon>Pseudomonadati</taxon>
        <taxon>Bacteroidota</taxon>
        <taxon>Flavobacteriia</taxon>
        <taxon>Flavobacteriales</taxon>
        <taxon>Flavobacteriaceae</taxon>
        <taxon>Flavobacterium</taxon>
    </lineage>
</organism>
<dbReference type="PROSITE" id="PS51257">
    <property type="entry name" value="PROKAR_LIPOPROTEIN"/>
    <property type="match status" value="1"/>
</dbReference>
<accession>A0ABW5YNF5</accession>
<dbReference type="RefSeq" id="WP_379812171.1">
    <property type="nucleotide sequence ID" value="NZ_JBHUPC010000013.1"/>
</dbReference>